<dbReference type="KEGG" id="nyu:D7D52_26835"/>
<feature type="chain" id="PRO_5017233634" evidence="1">
    <location>
        <begin position="32"/>
        <end position="109"/>
    </location>
</feature>
<feature type="signal peptide" evidence="1">
    <location>
        <begin position="1"/>
        <end position="31"/>
    </location>
</feature>
<accession>A0A386ZHG4</accession>
<name>A0A386ZHG4_9NOCA</name>
<evidence type="ECO:0000256" key="1">
    <source>
        <dbReference type="SAM" id="SignalP"/>
    </source>
</evidence>
<evidence type="ECO:0000313" key="3">
    <source>
        <dbReference type="Proteomes" id="UP000267164"/>
    </source>
</evidence>
<reference evidence="2 3" key="1">
    <citation type="submission" date="2018-09" db="EMBL/GenBank/DDBJ databases">
        <title>Nocardia yunnanensis sp. nov., an actinomycete isolated from a soil sample.</title>
        <authorList>
            <person name="Zhang J."/>
        </authorList>
    </citation>
    <scope>NUCLEOTIDE SEQUENCE [LARGE SCALE GENOMIC DNA]</scope>
    <source>
        <strain evidence="2 3">CFHS0054</strain>
    </source>
</reference>
<gene>
    <name evidence="2" type="ORF">D7D52_26835</name>
</gene>
<evidence type="ECO:0000313" key="2">
    <source>
        <dbReference type="EMBL" id="AYF76830.1"/>
    </source>
</evidence>
<dbReference type="AlphaFoldDB" id="A0A386ZHG4"/>
<proteinExistence type="predicted"/>
<sequence>MLSAKRLAASSVVATAAAGTMLFTGGGVAQADDVPVWQANCHVYNIFNTGGMSNCELPTWHQVKLTCIAWPVPFTYWKYGPIQYGQNQSWASCDSFNALVNVEVIQAYP</sequence>
<dbReference type="RefSeq" id="WP_120740718.1">
    <property type="nucleotide sequence ID" value="NZ_CP032568.1"/>
</dbReference>
<keyword evidence="3" id="KW-1185">Reference proteome</keyword>
<dbReference type="OrthoDB" id="4559170at2"/>
<organism evidence="2 3">
    <name type="scientific">Nocardia yunnanensis</name>
    <dbReference type="NCBI Taxonomy" id="2382165"/>
    <lineage>
        <taxon>Bacteria</taxon>
        <taxon>Bacillati</taxon>
        <taxon>Actinomycetota</taxon>
        <taxon>Actinomycetes</taxon>
        <taxon>Mycobacteriales</taxon>
        <taxon>Nocardiaceae</taxon>
        <taxon>Nocardia</taxon>
    </lineage>
</organism>
<keyword evidence="1" id="KW-0732">Signal</keyword>
<dbReference type="Proteomes" id="UP000267164">
    <property type="component" value="Chromosome"/>
</dbReference>
<dbReference type="EMBL" id="CP032568">
    <property type="protein sequence ID" value="AYF76830.1"/>
    <property type="molecule type" value="Genomic_DNA"/>
</dbReference>
<protein>
    <submittedName>
        <fullName evidence="2">Uncharacterized protein</fullName>
    </submittedName>
</protein>